<dbReference type="InterPro" id="IPR051699">
    <property type="entry name" value="Rpn/YhgA-like_nuclease"/>
</dbReference>
<accession>A0A344S3U9</accession>
<evidence type="ECO:0000313" key="7">
    <source>
        <dbReference type="EMBL" id="OHJ54657.1"/>
    </source>
</evidence>
<dbReference type="InterPro" id="IPR010106">
    <property type="entry name" value="RpnA"/>
</dbReference>
<proteinExistence type="inferred from homology"/>
<feature type="domain" description="Transposase (putative) YhgA-like" evidence="2">
    <location>
        <begin position="8"/>
        <end position="209"/>
    </location>
</feature>
<evidence type="ECO:0000313" key="8">
    <source>
        <dbReference type="Proteomes" id="UP000251994"/>
    </source>
</evidence>
<dbReference type="PANTHER" id="PTHR34611">
    <property type="match status" value="1"/>
</dbReference>
<evidence type="ECO:0000313" key="5">
    <source>
        <dbReference type="EMBL" id="MLW02815.1"/>
    </source>
</evidence>
<dbReference type="InterPro" id="IPR006842">
    <property type="entry name" value="Transposase_31"/>
</dbReference>
<dbReference type="NCBIfam" id="TIGR01784">
    <property type="entry name" value="T_den_put_tspse"/>
    <property type="match status" value="1"/>
</dbReference>
<evidence type="ECO:0000313" key="6">
    <source>
        <dbReference type="EMBL" id="MMS75767.1"/>
    </source>
</evidence>
<dbReference type="EMBL" id="RSUV01000003">
    <property type="protein sequence ID" value="MIV43251.1"/>
    <property type="molecule type" value="Genomic_DNA"/>
</dbReference>
<dbReference type="Proteomes" id="UP000866740">
    <property type="component" value="Unassembled WGS sequence"/>
</dbReference>
<dbReference type="GO" id="GO:0006310">
    <property type="term" value="P:DNA recombination"/>
    <property type="evidence" value="ECO:0007669"/>
    <property type="project" value="TreeGrafter"/>
</dbReference>
<comment type="similarity">
    <text evidence="1">Belongs to the Rpn/YhgA-like nuclease family.</text>
</comment>
<dbReference type="Proteomes" id="UP000839530">
    <property type="component" value="Unassembled WGS sequence"/>
</dbReference>
<name>A0A344S3U9_SALER</name>
<evidence type="ECO:0000259" key="2">
    <source>
        <dbReference type="Pfam" id="PF04754"/>
    </source>
</evidence>
<protein>
    <submittedName>
        <fullName evidence="4">Rpn family recombination-promoting nuclease/putative transposase</fullName>
    </submittedName>
</protein>
<evidence type="ECO:0000256" key="1">
    <source>
        <dbReference type="ARBA" id="ARBA00009787"/>
    </source>
</evidence>
<dbReference type="EMBL" id="RWAH01000002">
    <property type="protein sequence ID" value="MMS75767.1"/>
    <property type="molecule type" value="Genomic_DNA"/>
</dbReference>
<reference evidence="3 8" key="2">
    <citation type="submission" date="2018-06" db="EMBL/GenBank/DDBJ databases">
        <title>Completed Genome Sequences of 32 Strains from Various Serotypes of Salmonella enterica.</title>
        <authorList>
            <person name="Nash J.H.E."/>
            <person name="Robertson J."/>
            <person name="Bessonov K."/>
        </authorList>
    </citation>
    <scope>NUCLEOTIDE SEQUENCE [LARGE SCALE GENOMIC DNA]</scope>
    <source>
        <strain evidence="3 8">SA20021456</strain>
    </source>
</reference>
<reference evidence="5" key="4">
    <citation type="submission" date="2018-10" db="EMBL/GenBank/DDBJ databases">
        <authorList>
            <consortium name="PulseNet: The National Subtyping Network for Foodborne Disease Surveillance"/>
            <person name="Tarr C.L."/>
            <person name="Trees E."/>
            <person name="Katz L.S."/>
            <person name="Carleton-Romer H.A."/>
            <person name="Stroika S."/>
            <person name="Kucerova Z."/>
            <person name="Roache K.F."/>
            <person name="Sabol A.L."/>
            <person name="Besser J."/>
            <person name="Gerner-Smidt P."/>
        </authorList>
    </citation>
    <scope>NUCLEOTIDE SEQUENCE [LARGE SCALE GENOMIC DNA]</scope>
    <source>
        <strain evidence="5">PNUSAS038541</strain>
        <strain evidence="6">PNUSAS052121</strain>
    </source>
</reference>
<organism evidence="4">
    <name type="scientific">Salmonella enterica</name>
    <name type="common">Salmonella choleraesuis</name>
    <dbReference type="NCBI Taxonomy" id="28901"/>
    <lineage>
        <taxon>Bacteria</taxon>
        <taxon>Pseudomonadati</taxon>
        <taxon>Pseudomonadota</taxon>
        <taxon>Gammaproteobacteria</taxon>
        <taxon>Enterobacterales</taxon>
        <taxon>Enterobacteriaceae</taxon>
        <taxon>Salmonella</taxon>
    </lineage>
</organism>
<sequence length="317" mass="36440">MKKSPTSTPHDAVFKTFLRHPDTARDFLNIHLPHSLRIRCDLTTLKLAPDSFIEKNLRAFYSDVLWSLKTCEGDGYIYVVIEHQSTPDAHMAFRLMRYATAAMQRHLDAGHKTLPLVIPMLFYHGAKSPYPFSLCWLDEFDDPALARQLYATAFPLVDITVVPDNEIMQHRRIAMLELVQKHIRQRDLMGLVECLAVLLITGNANDSQLKALFNYLLIQHGSSPRFGKFIREVARHVPQHKERLMTIVDRIRESGRRKGKREGVQQGIQQGIHQGIHQGKQEEALRIAHTMLEQGIDREMVLMITGLSDEEIKAKRH</sequence>
<dbReference type="EMBL" id="CP030219">
    <property type="protein sequence ID" value="AXD69538.1"/>
    <property type="molecule type" value="Genomic_DNA"/>
</dbReference>
<gene>
    <name evidence="4" type="ORF">A7E06_06655</name>
    <name evidence="7" type="ORF">A7S51_05480</name>
    <name evidence="3" type="ORF">CHC34_00315</name>
    <name evidence="6" type="ORF">D9O31_03895</name>
    <name evidence="5" type="ORF">EAK82_22060</name>
</gene>
<dbReference type="EMBL" id="RVIJ01000031">
    <property type="protein sequence ID" value="MLW02815.1"/>
    <property type="molecule type" value="Genomic_DNA"/>
</dbReference>
<dbReference type="PANTHER" id="PTHR34611:SF2">
    <property type="entry name" value="INACTIVE RECOMBINATION-PROMOTING NUCLEASE-LIKE PROTEIN RPNE-RELATED"/>
    <property type="match status" value="1"/>
</dbReference>
<dbReference type="RefSeq" id="WP_070801564.1">
    <property type="nucleotide sequence ID" value="NZ_CP030219.1"/>
</dbReference>
<dbReference type="Proteomes" id="UP000885392">
    <property type="component" value="Unassembled WGS sequence"/>
</dbReference>
<dbReference type="AlphaFoldDB" id="A0A344S3U9"/>
<reference evidence="4" key="3">
    <citation type="submission" date="2018-07" db="EMBL/GenBank/DDBJ databases">
        <authorList>
            <consortium name="GenomeTrakr network: Whole genome sequencing for foodborne pathogen traceback"/>
        </authorList>
    </citation>
    <scope>NUCLEOTIDE SEQUENCE [LARGE SCALE GENOMIC DNA]</scope>
    <source>
        <strain evidence="4">CFSAN048114</strain>
    </source>
</reference>
<dbReference type="Proteomes" id="UP000251994">
    <property type="component" value="Chromosome"/>
</dbReference>
<dbReference type="EMBL" id="MLTE01000003">
    <property type="protein sequence ID" value="OHJ54657.1"/>
    <property type="molecule type" value="Genomic_DNA"/>
</dbReference>
<dbReference type="Proteomes" id="UP000839526">
    <property type="component" value="Unassembled WGS sequence"/>
</dbReference>
<evidence type="ECO:0000313" key="4">
    <source>
        <dbReference type="EMBL" id="MIV43251.1"/>
    </source>
</evidence>
<dbReference type="GO" id="GO:1990238">
    <property type="term" value="F:double-stranded DNA endonuclease activity"/>
    <property type="evidence" value="ECO:0007669"/>
    <property type="project" value="TreeGrafter"/>
</dbReference>
<dbReference type="Pfam" id="PF04754">
    <property type="entry name" value="Transposase_31"/>
    <property type="match status" value="1"/>
</dbReference>
<reference evidence="7" key="1">
    <citation type="submission" date="2016-09" db="EMBL/GenBank/DDBJ databases">
        <title>Whole genome sequencing of Salmonella enterica.</title>
        <authorList>
            <person name="Bell R."/>
        </authorList>
    </citation>
    <scope>NUCLEOTIDE SEQUENCE [LARGE SCALE GENOMIC DNA]</scope>
    <source>
        <strain evidence="7">CFSAN044929</strain>
    </source>
</reference>
<evidence type="ECO:0000313" key="3">
    <source>
        <dbReference type="EMBL" id="AXD69538.1"/>
    </source>
</evidence>